<evidence type="ECO:0000256" key="1">
    <source>
        <dbReference type="ARBA" id="ARBA00022468"/>
    </source>
</evidence>
<dbReference type="PANTHER" id="PTHR15228:SF24">
    <property type="entry name" value="RHO-GAP DOMAIN-CONTAINING PROTEIN"/>
    <property type="match status" value="1"/>
</dbReference>
<feature type="compositionally biased region" description="Basic and acidic residues" evidence="2">
    <location>
        <begin position="628"/>
        <end position="637"/>
    </location>
</feature>
<feature type="region of interest" description="Disordered" evidence="2">
    <location>
        <begin position="954"/>
        <end position="996"/>
    </location>
</feature>
<dbReference type="STRING" id="1555241.A0A4P9X481"/>
<feature type="compositionally biased region" description="Acidic residues" evidence="2">
    <location>
        <begin position="881"/>
        <end position="894"/>
    </location>
</feature>
<dbReference type="Gene3D" id="1.10.555.10">
    <property type="entry name" value="Rho GTPase activation protein"/>
    <property type="match status" value="1"/>
</dbReference>
<evidence type="ECO:0000259" key="3">
    <source>
        <dbReference type="PROSITE" id="PS50238"/>
    </source>
</evidence>
<feature type="compositionally biased region" description="Acidic residues" evidence="2">
    <location>
        <begin position="986"/>
        <end position="995"/>
    </location>
</feature>
<feature type="region of interest" description="Disordered" evidence="2">
    <location>
        <begin position="1208"/>
        <end position="1246"/>
    </location>
</feature>
<keyword evidence="1" id="KW-0343">GTPase activation</keyword>
<feature type="region of interest" description="Disordered" evidence="2">
    <location>
        <begin position="484"/>
        <end position="697"/>
    </location>
</feature>
<dbReference type="InterPro" id="IPR000198">
    <property type="entry name" value="RhoGAP_dom"/>
</dbReference>
<accession>A0A4P9X481</accession>
<feature type="region of interest" description="Disordered" evidence="2">
    <location>
        <begin position="341"/>
        <end position="414"/>
    </location>
</feature>
<organism evidence="4 5">
    <name type="scientific">Caulochytrium protostelioides</name>
    <dbReference type="NCBI Taxonomy" id="1555241"/>
    <lineage>
        <taxon>Eukaryota</taxon>
        <taxon>Fungi</taxon>
        <taxon>Fungi incertae sedis</taxon>
        <taxon>Chytridiomycota</taxon>
        <taxon>Chytridiomycota incertae sedis</taxon>
        <taxon>Chytridiomycetes</taxon>
        <taxon>Caulochytriales</taxon>
        <taxon>Caulochytriaceae</taxon>
        <taxon>Caulochytrium</taxon>
    </lineage>
</organism>
<protein>
    <recommendedName>
        <fullName evidence="3">Rho-GAP domain-containing protein</fullName>
    </recommendedName>
</protein>
<feature type="region of interest" description="Disordered" evidence="2">
    <location>
        <begin position="709"/>
        <end position="939"/>
    </location>
</feature>
<feature type="compositionally biased region" description="Acidic residues" evidence="2">
    <location>
        <begin position="522"/>
        <end position="539"/>
    </location>
</feature>
<name>A0A4P9X481_9FUNG</name>
<dbReference type="EMBL" id="ML014252">
    <property type="protein sequence ID" value="RKO99854.1"/>
    <property type="molecule type" value="Genomic_DNA"/>
</dbReference>
<feature type="compositionally biased region" description="Low complexity" evidence="2">
    <location>
        <begin position="709"/>
        <end position="723"/>
    </location>
</feature>
<feature type="compositionally biased region" description="Basic and acidic residues" evidence="2">
    <location>
        <begin position="508"/>
        <end position="521"/>
    </location>
</feature>
<dbReference type="InterPro" id="IPR051025">
    <property type="entry name" value="RhoGAP"/>
</dbReference>
<dbReference type="Pfam" id="PF00620">
    <property type="entry name" value="RhoGAP"/>
    <property type="match status" value="1"/>
</dbReference>
<feature type="compositionally biased region" description="Low complexity" evidence="2">
    <location>
        <begin position="351"/>
        <end position="371"/>
    </location>
</feature>
<feature type="compositionally biased region" description="Polar residues" evidence="2">
    <location>
        <begin position="571"/>
        <end position="580"/>
    </location>
</feature>
<dbReference type="OrthoDB" id="437889at2759"/>
<feature type="compositionally biased region" description="Low complexity" evidence="2">
    <location>
        <begin position="743"/>
        <end position="760"/>
    </location>
</feature>
<dbReference type="PANTHER" id="PTHR15228">
    <property type="entry name" value="SPERMATHECAL PHYSIOLOGY VARIANT"/>
    <property type="match status" value="1"/>
</dbReference>
<dbReference type="PROSITE" id="PS50238">
    <property type="entry name" value="RHOGAP"/>
    <property type="match status" value="1"/>
</dbReference>
<keyword evidence="5" id="KW-1185">Reference proteome</keyword>
<evidence type="ECO:0000313" key="5">
    <source>
        <dbReference type="Proteomes" id="UP000274922"/>
    </source>
</evidence>
<evidence type="ECO:0000256" key="2">
    <source>
        <dbReference type="SAM" id="MobiDB-lite"/>
    </source>
</evidence>
<dbReference type="SUPFAM" id="SSF48350">
    <property type="entry name" value="GTPase activation domain, GAP"/>
    <property type="match status" value="1"/>
</dbReference>
<proteinExistence type="predicted"/>
<sequence length="1339" mass="136365">MKRLLRRMSFGGGGAGAGGAGAGAAAGGRHGAGAMATGPVFGTTIAQQLRDDAVRYPAAAAADAAAAGPIAPVHFLPEIPIILQSLVRFLAQEAVLRVEGLFRVSGFVRAVRDLRQALETGAAAAAAAAADADAAPLGVLAVPFQPVLARLDPQDPADVHAAAALLKQWLRELEDGVVPKQYHAMLVRAAGADAGAPADAQGGDNDGEPLSKSSLRATAAQLKAVLDELPRPNRRVLLYLCRFLRRVASRAAENRMSVANLVVVFAPNLMRVPSDPATGGLYVAESLQTNAVLLAILDHLDALDPPGGFPGCAEVRDSAASLAAAAAAAAASAASEAGAGEATAFDGPTQSRSSMAHGASSSIHGSSRSSSRLLQAAGAPLVAPPRGPGRRSGESLGGDLVVIDDPEPLMDHVPRTPSAAAFTATITTVAGGSTSSTHHGGGDGDGGFGSTTTTAASKLNAPGSRRASLMPSTVASMRYRHDRMASTGSSGGELSSPSSSAPSVHSVAHIEDDAERDAAVHDEDDEDEDEDEDEDDEALDTATRDSDASPLSLSTTSHRSATPVSVVASMSEATGTFTSYSASEAPSSPSHGGGGVGVDRPAEDGDHDNDDDDATSRSSAGSDPSPRSARDAPHEETDLPPELVQRTTIHLEVDTASPHLYRATADPAAEAGREADLSAARRSAAVGTPAALPGARRSSVAAAVVAPSLSAHVSTSGTSSGGTQLPSRPRAGSLGGPVQRLSLAGTPPVAAAGAGGLPPVDARSALPAPGSRLAATAATPARRVHFSATIATFQSCEAVGDRSDTTSDEDGDDDDDDDGDRRPNADANDDDDDDDEAAWSGSTRHSARGLPDIRQTERAPDPVPMAAFSPPPPEPQLTQYENDDDDDDDSDDAVAEAVGEPEASDGVVYRPLTVATAAPSAAPRLETRRPSAGAGPAALLDARARHRAIMTRVPRPHDGRVPGTPYPAAATRSAAPAHDPAAADGDSNDAADSDAAEWVARSQVAEAPVVTRQAAPSARSRPAAPAISISIPAPAPARASAGLPTSAAPLAVATAETPTAAWRTPRERPAGDAAEVAAMRREFRQLHAQLKLAVASGTTEDPAVVAVYRRYKALRDVLRPRKDGAGAPATPASAAPWTALVTATPGSESAHGVGVGLAARGPASPAELRQIKHTLKVNLAAAARADDQAEVKRLYAVYREIKQQLEAAAGPTTAPTPTTSAMDAAPRSPAYVAQRRSSQAASAHRAAVPRSLGSASASGTVSAPAVVASAPSAEIAALLAEKKALHAALRGYRDAFMASHEGRAPRTREERAPIEAVYTRYLTLRTQLSGVDAFHTVSP</sequence>
<feature type="compositionally biased region" description="Polar residues" evidence="2">
    <location>
        <begin position="549"/>
        <end position="563"/>
    </location>
</feature>
<feature type="region of interest" description="Disordered" evidence="2">
    <location>
        <begin position="432"/>
        <end position="472"/>
    </location>
</feature>
<feature type="compositionally biased region" description="Low complexity" evidence="2">
    <location>
        <begin position="485"/>
        <end position="507"/>
    </location>
</feature>
<dbReference type="GO" id="GO:0007165">
    <property type="term" value="P:signal transduction"/>
    <property type="evidence" value="ECO:0007669"/>
    <property type="project" value="InterPro"/>
</dbReference>
<reference evidence="5" key="1">
    <citation type="journal article" date="2018" name="Nat. Microbiol.">
        <title>Leveraging single-cell genomics to expand the fungal tree of life.</title>
        <authorList>
            <person name="Ahrendt S.R."/>
            <person name="Quandt C.A."/>
            <person name="Ciobanu D."/>
            <person name="Clum A."/>
            <person name="Salamov A."/>
            <person name="Andreopoulos B."/>
            <person name="Cheng J.F."/>
            <person name="Woyke T."/>
            <person name="Pelin A."/>
            <person name="Henrissat B."/>
            <person name="Reynolds N.K."/>
            <person name="Benny G.L."/>
            <person name="Smith M.E."/>
            <person name="James T.Y."/>
            <person name="Grigoriev I.V."/>
        </authorList>
    </citation>
    <scope>NUCLEOTIDE SEQUENCE [LARGE SCALE GENOMIC DNA]</scope>
    <source>
        <strain evidence="5">ATCC 52028</strain>
    </source>
</reference>
<feature type="compositionally biased region" description="Acidic residues" evidence="2">
    <location>
        <begin position="806"/>
        <end position="818"/>
    </location>
</feature>
<dbReference type="InterPro" id="IPR006311">
    <property type="entry name" value="TAT_signal"/>
</dbReference>
<gene>
    <name evidence="4" type="ORF">CXG81DRAFT_27422</name>
</gene>
<dbReference type="PROSITE" id="PS51318">
    <property type="entry name" value="TAT"/>
    <property type="match status" value="1"/>
</dbReference>
<dbReference type="CDD" id="cd00159">
    <property type="entry name" value="RhoGAP"/>
    <property type="match status" value="1"/>
</dbReference>
<evidence type="ECO:0000313" key="4">
    <source>
        <dbReference type="EMBL" id="RKO99854.1"/>
    </source>
</evidence>
<dbReference type="InterPro" id="IPR008936">
    <property type="entry name" value="Rho_GTPase_activation_prot"/>
</dbReference>
<feature type="domain" description="Rho-GAP" evidence="3">
    <location>
        <begin position="71"/>
        <end position="304"/>
    </location>
</feature>
<feature type="compositionally biased region" description="Acidic residues" evidence="2">
    <location>
        <begin position="827"/>
        <end position="837"/>
    </location>
</feature>
<feature type="compositionally biased region" description="Low complexity" evidence="2">
    <location>
        <begin position="581"/>
        <end position="590"/>
    </location>
</feature>
<dbReference type="GO" id="GO:0005096">
    <property type="term" value="F:GTPase activator activity"/>
    <property type="evidence" value="ECO:0007669"/>
    <property type="project" value="UniProtKB-KW"/>
</dbReference>
<dbReference type="Proteomes" id="UP000274922">
    <property type="component" value="Unassembled WGS sequence"/>
</dbReference>
<dbReference type="SMART" id="SM00324">
    <property type="entry name" value="RhoGAP"/>
    <property type="match status" value="1"/>
</dbReference>
<feature type="compositionally biased region" description="Low complexity" evidence="2">
    <location>
        <begin position="966"/>
        <end position="985"/>
    </location>
</feature>